<dbReference type="GO" id="GO:0015616">
    <property type="term" value="F:DNA translocase activity"/>
    <property type="evidence" value="ECO:0007669"/>
    <property type="project" value="TreeGrafter"/>
</dbReference>
<dbReference type="InterPro" id="IPR027417">
    <property type="entry name" value="P-loop_NTPase"/>
</dbReference>
<dbReference type="InterPro" id="IPR049730">
    <property type="entry name" value="SNF2/RAD54-like_C"/>
</dbReference>
<evidence type="ECO:0000256" key="1">
    <source>
        <dbReference type="ARBA" id="ARBA00022741"/>
    </source>
</evidence>
<keyword evidence="1" id="KW-0547">Nucleotide-binding</keyword>
<keyword evidence="3" id="KW-0067">ATP-binding</keyword>
<dbReference type="CDD" id="cd18004">
    <property type="entry name" value="DEXHc_RAD54"/>
    <property type="match status" value="1"/>
</dbReference>
<evidence type="ECO:0000256" key="2">
    <source>
        <dbReference type="ARBA" id="ARBA00022801"/>
    </source>
</evidence>
<dbReference type="InterPro" id="IPR014001">
    <property type="entry name" value="Helicase_ATP-bd"/>
</dbReference>
<dbReference type="PANTHER" id="PTHR45629:SF7">
    <property type="entry name" value="DNA EXCISION REPAIR PROTEIN ERCC-6-RELATED"/>
    <property type="match status" value="1"/>
</dbReference>
<feature type="region of interest" description="Disordered" evidence="4">
    <location>
        <begin position="1"/>
        <end position="64"/>
    </location>
</feature>
<dbReference type="GO" id="GO:0005524">
    <property type="term" value="F:ATP binding"/>
    <property type="evidence" value="ECO:0007669"/>
    <property type="project" value="InterPro"/>
</dbReference>
<dbReference type="PROSITE" id="PS51194">
    <property type="entry name" value="HELICASE_CTER"/>
    <property type="match status" value="1"/>
</dbReference>
<evidence type="ECO:0000313" key="8">
    <source>
        <dbReference type="Proteomes" id="UP000799302"/>
    </source>
</evidence>
<dbReference type="FunFam" id="3.40.50.10810:FF:000020">
    <property type="entry name" value="DNA repair and recombination protein RAD54B"/>
    <property type="match status" value="1"/>
</dbReference>
<dbReference type="InterPro" id="IPR000330">
    <property type="entry name" value="SNF2_N"/>
</dbReference>
<dbReference type="InterPro" id="IPR038718">
    <property type="entry name" value="SNF2-like_sf"/>
</dbReference>
<evidence type="ECO:0008006" key="9">
    <source>
        <dbReference type="Google" id="ProtNLM"/>
    </source>
</evidence>
<dbReference type="GO" id="GO:0000724">
    <property type="term" value="P:double-strand break repair via homologous recombination"/>
    <property type="evidence" value="ECO:0007669"/>
    <property type="project" value="TreeGrafter"/>
</dbReference>
<dbReference type="GO" id="GO:0007131">
    <property type="term" value="P:reciprocal meiotic recombination"/>
    <property type="evidence" value="ECO:0007669"/>
    <property type="project" value="TreeGrafter"/>
</dbReference>
<evidence type="ECO:0000259" key="5">
    <source>
        <dbReference type="PROSITE" id="PS51192"/>
    </source>
</evidence>
<organism evidence="7 8">
    <name type="scientific">Microthyrium microscopicum</name>
    <dbReference type="NCBI Taxonomy" id="703497"/>
    <lineage>
        <taxon>Eukaryota</taxon>
        <taxon>Fungi</taxon>
        <taxon>Dikarya</taxon>
        <taxon>Ascomycota</taxon>
        <taxon>Pezizomycotina</taxon>
        <taxon>Dothideomycetes</taxon>
        <taxon>Dothideomycetes incertae sedis</taxon>
        <taxon>Microthyriales</taxon>
        <taxon>Microthyriaceae</taxon>
        <taxon>Microthyrium</taxon>
    </lineage>
</organism>
<name>A0A6A6TY14_9PEZI</name>
<feature type="compositionally biased region" description="Low complexity" evidence="4">
    <location>
        <begin position="48"/>
        <end position="64"/>
    </location>
</feature>
<dbReference type="Pfam" id="PF00271">
    <property type="entry name" value="Helicase_C"/>
    <property type="match status" value="1"/>
</dbReference>
<dbReference type="CDD" id="cd18793">
    <property type="entry name" value="SF2_C_SNF"/>
    <property type="match status" value="1"/>
</dbReference>
<feature type="compositionally biased region" description="Basic and acidic residues" evidence="4">
    <location>
        <begin position="13"/>
        <end position="27"/>
    </location>
</feature>
<dbReference type="SMART" id="SM00490">
    <property type="entry name" value="HELICc"/>
    <property type="match status" value="1"/>
</dbReference>
<dbReference type="GO" id="GO:0005634">
    <property type="term" value="C:nucleus"/>
    <property type="evidence" value="ECO:0007669"/>
    <property type="project" value="TreeGrafter"/>
</dbReference>
<dbReference type="SUPFAM" id="SSF52540">
    <property type="entry name" value="P-loop containing nucleoside triphosphate hydrolases"/>
    <property type="match status" value="2"/>
</dbReference>
<dbReference type="Gene3D" id="3.40.50.10810">
    <property type="entry name" value="Tandem AAA-ATPase domain"/>
    <property type="match status" value="1"/>
</dbReference>
<accession>A0A6A6TY14</accession>
<dbReference type="Gene3D" id="3.40.50.300">
    <property type="entry name" value="P-loop containing nucleotide triphosphate hydrolases"/>
    <property type="match status" value="1"/>
</dbReference>
<dbReference type="GO" id="GO:0016787">
    <property type="term" value="F:hydrolase activity"/>
    <property type="evidence" value="ECO:0007669"/>
    <property type="project" value="UniProtKB-KW"/>
</dbReference>
<keyword evidence="2" id="KW-0378">Hydrolase</keyword>
<dbReference type="InterPro" id="IPR050496">
    <property type="entry name" value="SNF2_RAD54_helicase_repair"/>
</dbReference>
<dbReference type="SMART" id="SM00487">
    <property type="entry name" value="DEXDc"/>
    <property type="match status" value="1"/>
</dbReference>
<evidence type="ECO:0000313" key="7">
    <source>
        <dbReference type="EMBL" id="KAF2663738.1"/>
    </source>
</evidence>
<reference evidence="7" key="1">
    <citation type="journal article" date="2020" name="Stud. Mycol.">
        <title>101 Dothideomycetes genomes: a test case for predicting lifestyles and emergence of pathogens.</title>
        <authorList>
            <person name="Haridas S."/>
            <person name="Albert R."/>
            <person name="Binder M."/>
            <person name="Bloem J."/>
            <person name="Labutti K."/>
            <person name="Salamov A."/>
            <person name="Andreopoulos B."/>
            <person name="Baker S."/>
            <person name="Barry K."/>
            <person name="Bills G."/>
            <person name="Bluhm B."/>
            <person name="Cannon C."/>
            <person name="Castanera R."/>
            <person name="Culley D."/>
            <person name="Daum C."/>
            <person name="Ezra D."/>
            <person name="Gonzalez J."/>
            <person name="Henrissat B."/>
            <person name="Kuo A."/>
            <person name="Liang C."/>
            <person name="Lipzen A."/>
            <person name="Lutzoni F."/>
            <person name="Magnuson J."/>
            <person name="Mondo S."/>
            <person name="Nolan M."/>
            <person name="Ohm R."/>
            <person name="Pangilinan J."/>
            <person name="Park H.-J."/>
            <person name="Ramirez L."/>
            <person name="Alfaro M."/>
            <person name="Sun H."/>
            <person name="Tritt A."/>
            <person name="Yoshinaga Y."/>
            <person name="Zwiers L.-H."/>
            <person name="Turgeon B."/>
            <person name="Goodwin S."/>
            <person name="Spatafora J."/>
            <person name="Crous P."/>
            <person name="Grigoriev I."/>
        </authorList>
    </citation>
    <scope>NUCLEOTIDE SEQUENCE</scope>
    <source>
        <strain evidence="7">CBS 115976</strain>
    </source>
</reference>
<dbReference type="AlphaFoldDB" id="A0A6A6TY14"/>
<sequence length="895" mass="99107">MIRKPFKTPFLKRPADSSEPPSKKPRLDPPTTNNSRAVSPVRKPLDRISSSAGNAAISSSPANGQSKPEVYFMVLWRKFTNKKHKTWDGDGILAVRNGYATLVDISGKEMGRSACKVDLEPGSSLSVAGKEIEVDSVIPKAEYLSGKHFLSGSFPKPVSRQEVFKKPTKDLPEISKPVVAVSKASVSKYKNPYSDRPKPVPTTAKPEPTPRHDPKAPDAIVMKRPASAPRGKQIVDVVIDPILGRHLREHQREGVKFLYECVMGMRVDSGQGAVLADEMGLGKTLQTITLIWTLLKQNPLYQVGPVVKKVLIVCPVTLINNWRKEFRKWLGNDRIGVFVLDDKGNKLSDFTMGMSYNVMIVGYEKLRSIQDELKKGSGVDLIIADEAHRLKTAKNKAALAIGSFDTDRRVLLTGTPLQNDLGEFFYMADLVNPGILGKYSAFKSQFENVIVKGREPGAVAKAVEKGQARSEELESITSQFLLRRTADVIAKYLPPKTELVLFCRPTEVQAAIYRLILDSPVYGSILSSSEASLQLISILKKVCNSPSLFSNENAVSTPSEAIASVLQAIPTDYFKWDPRASAKMQLLKTLLDHLRQETDEKIVIVSNYTSTLDLIQRLLTASSYGFLRLDGNTAQAKRQGLVDNFNKSKVEKCFAFLLSAKAGGMGLNLIGASRLVLFDIDWNPATDQQAMARIHRDGQKKQCFIYRFIVQGAIEEKIYQRQVTKTSLADAVVDSKKTAHGFTTEELRDLFRLDDNPKCPTHELLGCDCEGLGNAQVLPENEPDDGILSNATWRASEASSPDEDSGSDSDVPQLRAFTNANKVDIQAQEKKIRKINRKAQGDKKMLALMQNLHIDADEIKKGNEELDALVEDRILLDMIKEPNCPVSFFFSKTTG</sequence>
<dbReference type="Gene3D" id="1.20.120.850">
    <property type="entry name" value="SWI2/SNF2 ATPases, N-terminal domain"/>
    <property type="match status" value="1"/>
</dbReference>
<keyword evidence="8" id="KW-1185">Reference proteome</keyword>
<dbReference type="InterPro" id="IPR001650">
    <property type="entry name" value="Helicase_C-like"/>
</dbReference>
<gene>
    <name evidence="7" type="ORF">BT63DRAFT_407326</name>
</gene>
<proteinExistence type="predicted"/>
<dbReference type="Pfam" id="PF00176">
    <property type="entry name" value="SNF2-rel_dom"/>
    <property type="match status" value="1"/>
</dbReference>
<dbReference type="PANTHER" id="PTHR45629">
    <property type="entry name" value="SNF2/RAD54 FAMILY MEMBER"/>
    <property type="match status" value="1"/>
</dbReference>
<evidence type="ECO:0000256" key="4">
    <source>
        <dbReference type="SAM" id="MobiDB-lite"/>
    </source>
</evidence>
<evidence type="ECO:0000259" key="6">
    <source>
        <dbReference type="PROSITE" id="PS51194"/>
    </source>
</evidence>
<protein>
    <recommendedName>
        <fullName evidence="9">DNA repair and recombination protein RAD26</fullName>
    </recommendedName>
</protein>
<dbReference type="OrthoDB" id="413460at2759"/>
<feature type="domain" description="Helicase C-terminal" evidence="6">
    <location>
        <begin position="586"/>
        <end position="740"/>
    </location>
</feature>
<feature type="region of interest" description="Disordered" evidence="4">
    <location>
        <begin position="189"/>
        <end position="217"/>
    </location>
</feature>
<evidence type="ECO:0000256" key="3">
    <source>
        <dbReference type="ARBA" id="ARBA00022840"/>
    </source>
</evidence>
<dbReference type="Proteomes" id="UP000799302">
    <property type="component" value="Unassembled WGS sequence"/>
</dbReference>
<feature type="domain" description="Helicase ATP-binding" evidence="5">
    <location>
        <begin position="264"/>
        <end position="434"/>
    </location>
</feature>
<dbReference type="PROSITE" id="PS51192">
    <property type="entry name" value="HELICASE_ATP_BIND_1"/>
    <property type="match status" value="1"/>
</dbReference>
<dbReference type="EMBL" id="MU004244">
    <property type="protein sequence ID" value="KAF2663738.1"/>
    <property type="molecule type" value="Genomic_DNA"/>
</dbReference>